<gene>
    <name evidence="1" type="ORF">ACFFIT_09790</name>
</gene>
<evidence type="ECO:0000313" key="2">
    <source>
        <dbReference type="Proteomes" id="UP001589758"/>
    </source>
</evidence>
<dbReference type="RefSeq" id="WP_385877477.1">
    <property type="nucleotide sequence ID" value="NZ_JBHLXE010000100.1"/>
</dbReference>
<proteinExistence type="predicted"/>
<name>A0ABV6CBJ4_9GAMM</name>
<dbReference type="EMBL" id="JBHLXE010000100">
    <property type="protein sequence ID" value="MFC0180367.1"/>
    <property type="molecule type" value="Genomic_DNA"/>
</dbReference>
<dbReference type="Proteomes" id="UP001589758">
    <property type="component" value="Unassembled WGS sequence"/>
</dbReference>
<evidence type="ECO:0000313" key="1">
    <source>
        <dbReference type="EMBL" id="MFC0180367.1"/>
    </source>
</evidence>
<reference evidence="1 2" key="1">
    <citation type="submission" date="2024-09" db="EMBL/GenBank/DDBJ databases">
        <authorList>
            <person name="Sun Q."/>
            <person name="Mori K."/>
        </authorList>
    </citation>
    <scope>NUCLEOTIDE SEQUENCE [LARGE SCALE GENOMIC DNA]</scope>
    <source>
        <strain evidence="1 2">CCM 8545</strain>
    </source>
</reference>
<organism evidence="1 2">
    <name type="scientific">Thorsellia kenyensis</name>
    <dbReference type="NCBI Taxonomy" id="1549888"/>
    <lineage>
        <taxon>Bacteria</taxon>
        <taxon>Pseudomonadati</taxon>
        <taxon>Pseudomonadota</taxon>
        <taxon>Gammaproteobacteria</taxon>
        <taxon>Enterobacterales</taxon>
        <taxon>Thorselliaceae</taxon>
        <taxon>Thorsellia</taxon>
    </lineage>
</organism>
<protein>
    <recommendedName>
        <fullName evidence="3">Transposase</fullName>
    </recommendedName>
</protein>
<sequence>MRDKLPKNIRNLWNDRKIIESTIGQLAEKFNLERTFARTMLSLTNRLSRKVLSHKLASLFNKEQG</sequence>
<accession>A0ABV6CBJ4</accession>
<evidence type="ECO:0008006" key="3">
    <source>
        <dbReference type="Google" id="ProtNLM"/>
    </source>
</evidence>
<comment type="caution">
    <text evidence="1">The sequence shown here is derived from an EMBL/GenBank/DDBJ whole genome shotgun (WGS) entry which is preliminary data.</text>
</comment>
<keyword evidence="2" id="KW-1185">Reference proteome</keyword>